<protein>
    <submittedName>
        <fullName evidence="3">Uncharacterized protein</fullName>
    </submittedName>
</protein>
<dbReference type="EMBL" id="QSCO01000015">
    <property type="protein sequence ID" value="RGY05873.1"/>
    <property type="molecule type" value="Genomic_DNA"/>
</dbReference>
<sequence length="59" mass="7161">MKTKPNFQKIRHWLHIAIYILVLLLFANYESQRKQHPERNKLFVDQHQQAYVEVPSNNS</sequence>
<organism evidence="3 5">
    <name type="scientific">Odoribacter splanchnicus</name>
    <dbReference type="NCBI Taxonomy" id="28118"/>
    <lineage>
        <taxon>Bacteria</taxon>
        <taxon>Pseudomonadati</taxon>
        <taxon>Bacteroidota</taxon>
        <taxon>Bacteroidia</taxon>
        <taxon>Bacteroidales</taxon>
        <taxon>Odoribacteraceae</taxon>
        <taxon>Odoribacter</taxon>
    </lineage>
</organism>
<accession>A0A1Y3ZTS7</accession>
<evidence type="ECO:0000313" key="2">
    <source>
        <dbReference type="EMBL" id="MCG4960849.1"/>
    </source>
</evidence>
<keyword evidence="1" id="KW-0812">Transmembrane</keyword>
<gene>
    <name evidence="3" type="ORF">DWW57_17225</name>
    <name evidence="4" type="ORF">DXA53_11290</name>
    <name evidence="2" type="ORF">L0P03_13470</name>
</gene>
<dbReference type="Proteomes" id="UP000284434">
    <property type="component" value="Unassembled WGS sequence"/>
</dbReference>
<dbReference type="AlphaFoldDB" id="A0A1Y3ZTS7"/>
<keyword evidence="1" id="KW-0472">Membrane</keyword>
<evidence type="ECO:0000313" key="5">
    <source>
        <dbReference type="Proteomes" id="UP000284243"/>
    </source>
</evidence>
<evidence type="ECO:0000313" key="6">
    <source>
        <dbReference type="Proteomes" id="UP000284434"/>
    </source>
</evidence>
<dbReference type="RefSeq" id="WP_022160514.1">
    <property type="nucleotide sequence ID" value="NZ_JABWDG010000030.1"/>
</dbReference>
<reference evidence="2" key="2">
    <citation type="submission" date="2022-01" db="EMBL/GenBank/DDBJ databases">
        <title>Collection of gut derived symbiotic bacterial strains cultured from healthy donors.</title>
        <authorList>
            <person name="Lin H."/>
            <person name="Kohout C."/>
            <person name="Waligurski E."/>
            <person name="Pamer E.G."/>
        </authorList>
    </citation>
    <scope>NUCLEOTIDE SEQUENCE</scope>
    <source>
        <strain evidence="2">DFI.1.149</strain>
    </source>
</reference>
<dbReference type="Proteomes" id="UP001199750">
    <property type="component" value="Unassembled WGS sequence"/>
</dbReference>
<evidence type="ECO:0000313" key="4">
    <source>
        <dbReference type="EMBL" id="RGY05873.1"/>
    </source>
</evidence>
<proteinExistence type="predicted"/>
<dbReference type="EMBL" id="QRYC01000037">
    <property type="protein sequence ID" value="RGU54129.1"/>
    <property type="molecule type" value="Genomic_DNA"/>
</dbReference>
<keyword evidence="1" id="KW-1133">Transmembrane helix</keyword>
<dbReference type="Proteomes" id="UP000284243">
    <property type="component" value="Unassembled WGS sequence"/>
</dbReference>
<name>A0A1Y3ZTS7_9BACT</name>
<comment type="caution">
    <text evidence="3">The sequence shown here is derived from an EMBL/GenBank/DDBJ whole genome shotgun (WGS) entry which is preliminary data.</text>
</comment>
<evidence type="ECO:0000256" key="1">
    <source>
        <dbReference type="SAM" id="Phobius"/>
    </source>
</evidence>
<dbReference type="EMBL" id="JAKNDN010000026">
    <property type="protein sequence ID" value="MCG4960849.1"/>
    <property type="molecule type" value="Genomic_DNA"/>
</dbReference>
<reference evidence="5 6" key="1">
    <citation type="submission" date="2018-08" db="EMBL/GenBank/DDBJ databases">
        <title>A genome reference for cultivated species of the human gut microbiota.</title>
        <authorList>
            <person name="Zou Y."/>
            <person name="Xue W."/>
            <person name="Luo G."/>
        </authorList>
    </citation>
    <scope>NUCLEOTIDE SEQUENCE [LARGE SCALE GENOMIC DNA]</scope>
    <source>
        <strain evidence="3 5">AF16-14</strain>
        <strain evidence="4 6">OF03-11</strain>
    </source>
</reference>
<evidence type="ECO:0000313" key="3">
    <source>
        <dbReference type="EMBL" id="RGU54129.1"/>
    </source>
</evidence>
<feature type="transmembrane region" description="Helical" evidence="1">
    <location>
        <begin position="12"/>
        <end position="29"/>
    </location>
</feature>